<evidence type="ECO:0000256" key="1">
    <source>
        <dbReference type="SAM" id="MobiDB-lite"/>
    </source>
</evidence>
<proteinExistence type="predicted"/>
<organism evidence="2">
    <name type="scientific">Menopon gallinae</name>
    <name type="common">poultry shaft louse</name>
    <dbReference type="NCBI Taxonomy" id="328185"/>
    <lineage>
        <taxon>Eukaryota</taxon>
        <taxon>Metazoa</taxon>
        <taxon>Ecdysozoa</taxon>
        <taxon>Arthropoda</taxon>
        <taxon>Hexapoda</taxon>
        <taxon>Insecta</taxon>
        <taxon>Pterygota</taxon>
        <taxon>Neoptera</taxon>
        <taxon>Paraneoptera</taxon>
        <taxon>Psocodea</taxon>
        <taxon>Troctomorpha</taxon>
        <taxon>Phthiraptera</taxon>
        <taxon>Amblycera</taxon>
        <taxon>Menoponidae</taxon>
        <taxon>Menopon</taxon>
    </lineage>
</organism>
<reference evidence="2" key="1">
    <citation type="journal article" date="2024" name="Gigascience">
        <title>Chromosome-level genome of the poultry shaft louse Menopon gallinae provides insight into the host-switching and adaptive evolution of parasitic lice.</title>
        <authorList>
            <person name="Xu Y."/>
            <person name="Ma L."/>
            <person name="Liu S."/>
            <person name="Liang Y."/>
            <person name="Liu Q."/>
            <person name="He Z."/>
            <person name="Tian L."/>
            <person name="Duan Y."/>
            <person name="Cai W."/>
            <person name="Li H."/>
            <person name="Song F."/>
        </authorList>
    </citation>
    <scope>NUCLEOTIDE SEQUENCE</scope>
    <source>
        <strain evidence="2">Cailab_2023a</strain>
    </source>
</reference>
<protein>
    <submittedName>
        <fullName evidence="2">Uncharacterized protein</fullName>
    </submittedName>
</protein>
<comment type="caution">
    <text evidence="2">The sequence shown here is derived from an EMBL/GenBank/DDBJ whole genome shotgun (WGS) entry which is preliminary data.</text>
</comment>
<sequence>MSDPQHRLRMEGKPRVTELQVPQNEFISAVVTLFQHSLLERASFFSLTLRAALFFLLYLTSTPTNATTIPPPPSHSTHFQTLRLN</sequence>
<dbReference type="EMBL" id="JARGDH010000001">
    <property type="protein sequence ID" value="KAL0280558.1"/>
    <property type="molecule type" value="Genomic_DNA"/>
</dbReference>
<name>A0AAW2IFI7_9NEOP</name>
<evidence type="ECO:0000313" key="2">
    <source>
        <dbReference type="EMBL" id="KAL0280558.1"/>
    </source>
</evidence>
<feature type="region of interest" description="Disordered" evidence="1">
    <location>
        <begin position="66"/>
        <end position="85"/>
    </location>
</feature>
<feature type="compositionally biased region" description="Polar residues" evidence="1">
    <location>
        <begin position="75"/>
        <end position="85"/>
    </location>
</feature>
<gene>
    <name evidence="2" type="ORF">PYX00_001817</name>
</gene>
<dbReference type="AlphaFoldDB" id="A0AAW2IFI7"/>
<accession>A0AAW2IFI7</accession>